<dbReference type="Gene3D" id="3.20.20.100">
    <property type="entry name" value="NADP-dependent oxidoreductase domain"/>
    <property type="match status" value="1"/>
</dbReference>
<keyword evidence="2" id="KW-0521">NADP</keyword>
<feature type="site" description="Lowers pKa of active site Tyr" evidence="6">
    <location>
        <position position="65"/>
    </location>
</feature>
<dbReference type="Pfam" id="PF00248">
    <property type="entry name" value="Aldo_ket_red"/>
    <property type="match status" value="1"/>
</dbReference>
<evidence type="ECO:0000313" key="9">
    <source>
        <dbReference type="Proteomes" id="UP000199478"/>
    </source>
</evidence>
<evidence type="ECO:0000256" key="4">
    <source>
        <dbReference type="PIRSR" id="PIRSR000097-1"/>
    </source>
</evidence>
<evidence type="ECO:0000256" key="2">
    <source>
        <dbReference type="ARBA" id="ARBA00022857"/>
    </source>
</evidence>
<dbReference type="InterPro" id="IPR020471">
    <property type="entry name" value="AKR"/>
</dbReference>
<evidence type="ECO:0000313" key="8">
    <source>
        <dbReference type="EMBL" id="SFR31919.1"/>
    </source>
</evidence>
<dbReference type="OrthoDB" id="9768793at2"/>
<evidence type="ECO:0000256" key="6">
    <source>
        <dbReference type="PIRSR" id="PIRSR000097-3"/>
    </source>
</evidence>
<dbReference type="EMBL" id="FOYP01000001">
    <property type="protein sequence ID" value="SFR31919.1"/>
    <property type="molecule type" value="Genomic_DNA"/>
</dbReference>
<dbReference type="PANTHER" id="PTHR43827">
    <property type="entry name" value="2,5-DIKETO-D-GLUCONIC ACID REDUCTASE"/>
    <property type="match status" value="1"/>
</dbReference>
<name>A0A1I6FPQ1_9RHOB</name>
<feature type="domain" description="NADP-dependent oxidoreductase" evidence="7">
    <location>
        <begin position="6"/>
        <end position="251"/>
    </location>
</feature>
<dbReference type="STRING" id="390270.SAMN04488005_0209"/>
<dbReference type="SUPFAM" id="SSF51430">
    <property type="entry name" value="NAD(P)-linked oxidoreductase"/>
    <property type="match status" value="1"/>
</dbReference>
<dbReference type="InterPro" id="IPR036812">
    <property type="entry name" value="NAD(P)_OxRdtase_dom_sf"/>
</dbReference>
<dbReference type="PRINTS" id="PR00069">
    <property type="entry name" value="ALDKETRDTASE"/>
</dbReference>
<dbReference type="PANTHER" id="PTHR43827:SF3">
    <property type="entry name" value="NADP-DEPENDENT OXIDOREDUCTASE DOMAIN-CONTAINING PROTEIN"/>
    <property type="match status" value="1"/>
</dbReference>
<accession>A0A1I6FPQ1</accession>
<dbReference type="InterPro" id="IPR018170">
    <property type="entry name" value="Aldo/ket_reductase_CS"/>
</dbReference>
<dbReference type="PIRSF" id="PIRSF000097">
    <property type="entry name" value="AKR"/>
    <property type="match status" value="1"/>
</dbReference>
<keyword evidence="3" id="KW-0560">Oxidoreductase</keyword>
<evidence type="ECO:0000256" key="3">
    <source>
        <dbReference type="ARBA" id="ARBA00023002"/>
    </source>
</evidence>
<evidence type="ECO:0000256" key="5">
    <source>
        <dbReference type="PIRSR" id="PIRSR000097-2"/>
    </source>
</evidence>
<keyword evidence="9" id="KW-1185">Reference proteome</keyword>
<feature type="active site" description="Proton donor" evidence="4">
    <location>
        <position position="40"/>
    </location>
</feature>
<dbReference type="AlphaFoldDB" id="A0A1I6FPQ1"/>
<gene>
    <name evidence="8" type="ORF">SAMN04488005_0209</name>
</gene>
<comment type="similarity">
    <text evidence="1">Belongs to the aldo/keto reductase family.</text>
</comment>
<sequence length="269" mass="29510">MKTIPRIGYGTWNRPGNAAYEGTMAALQAGYRHIDGAEGYENEEHVGRAIADFGLPRDELWVTTKVAPESFGPGQIRPHVEASLEKLGVGPVDLLLLHYPSINDEYDITDYMAQFAAVYDAGLCRNIGVSNFTKHYMDRALDLLGDRPILTNQVELHVFMQNAPIVDYCRAKGVTLTAFSPLARGAVVDDPVLMQIAAKHGATASQIALAWLLAEGHIVIPSSGNPDRIRENLAATDLQLGADDLAAITRLERNMRLVNGPWCPEWDMT</sequence>
<dbReference type="RefSeq" id="WP_090195300.1">
    <property type="nucleotide sequence ID" value="NZ_FOYP01000001.1"/>
</dbReference>
<protein>
    <submittedName>
        <fullName evidence="8">2,5-diketo-D-gluconate reductase B</fullName>
    </submittedName>
</protein>
<dbReference type="PROSITE" id="PS00798">
    <property type="entry name" value="ALDOKETO_REDUCTASE_1"/>
    <property type="match status" value="1"/>
</dbReference>
<evidence type="ECO:0000256" key="1">
    <source>
        <dbReference type="ARBA" id="ARBA00007905"/>
    </source>
</evidence>
<evidence type="ECO:0000259" key="7">
    <source>
        <dbReference type="Pfam" id="PF00248"/>
    </source>
</evidence>
<proteinExistence type="inferred from homology"/>
<dbReference type="PROSITE" id="PS00062">
    <property type="entry name" value="ALDOKETO_REDUCTASE_2"/>
    <property type="match status" value="1"/>
</dbReference>
<dbReference type="InterPro" id="IPR023210">
    <property type="entry name" value="NADP_OxRdtase_dom"/>
</dbReference>
<dbReference type="Proteomes" id="UP000199478">
    <property type="component" value="Unassembled WGS sequence"/>
</dbReference>
<organism evidence="8 9">
    <name type="scientific">Yoonia tamlensis</name>
    <dbReference type="NCBI Taxonomy" id="390270"/>
    <lineage>
        <taxon>Bacteria</taxon>
        <taxon>Pseudomonadati</taxon>
        <taxon>Pseudomonadota</taxon>
        <taxon>Alphaproteobacteria</taxon>
        <taxon>Rhodobacterales</taxon>
        <taxon>Paracoccaceae</taxon>
        <taxon>Yoonia</taxon>
    </lineage>
</organism>
<feature type="binding site" evidence="5">
    <location>
        <position position="98"/>
    </location>
    <ligand>
        <name>substrate</name>
    </ligand>
</feature>
<reference evidence="9" key="1">
    <citation type="submission" date="2016-10" db="EMBL/GenBank/DDBJ databases">
        <authorList>
            <person name="Varghese N."/>
            <person name="Submissions S."/>
        </authorList>
    </citation>
    <scope>NUCLEOTIDE SEQUENCE [LARGE SCALE GENOMIC DNA]</scope>
    <source>
        <strain evidence="9">DSM 26879</strain>
    </source>
</reference>
<dbReference type="GO" id="GO:0016616">
    <property type="term" value="F:oxidoreductase activity, acting on the CH-OH group of donors, NAD or NADP as acceptor"/>
    <property type="evidence" value="ECO:0007669"/>
    <property type="project" value="UniProtKB-ARBA"/>
</dbReference>